<dbReference type="Proteomes" id="UP000295632">
    <property type="component" value="Unassembled WGS sequence"/>
</dbReference>
<gene>
    <name evidence="1" type="ORF">EV213_107116</name>
</gene>
<keyword evidence="2" id="KW-1185">Reference proteome</keyword>
<comment type="caution">
    <text evidence="1">The sequence shown here is derived from an EMBL/GenBank/DDBJ whole genome shotgun (WGS) entry which is preliminary data.</text>
</comment>
<sequence>MRRIKRSLNDLISENRESLLKDRLAMEKIESKIDQKHTNRVRTS</sequence>
<accession>A0A4R6U576</accession>
<dbReference type="OrthoDB" id="2991278at2"/>
<dbReference type="Pfam" id="PF13040">
    <property type="entry name" value="Fur_reg_FbpB"/>
    <property type="match status" value="1"/>
</dbReference>
<dbReference type="AlphaFoldDB" id="A0A4R6U576"/>
<evidence type="ECO:0000313" key="2">
    <source>
        <dbReference type="Proteomes" id="UP000295632"/>
    </source>
</evidence>
<organism evidence="1 2">
    <name type="scientific">Aureibacillus halotolerans</name>
    <dbReference type="NCBI Taxonomy" id="1508390"/>
    <lineage>
        <taxon>Bacteria</taxon>
        <taxon>Bacillati</taxon>
        <taxon>Bacillota</taxon>
        <taxon>Bacilli</taxon>
        <taxon>Bacillales</taxon>
        <taxon>Bacillaceae</taxon>
        <taxon>Aureibacillus</taxon>
    </lineage>
</organism>
<evidence type="ECO:0000313" key="1">
    <source>
        <dbReference type="EMBL" id="TDQ39749.1"/>
    </source>
</evidence>
<reference evidence="1 2" key="1">
    <citation type="submission" date="2019-03" db="EMBL/GenBank/DDBJ databases">
        <title>Genomic Encyclopedia of Type Strains, Phase IV (KMG-IV): sequencing the most valuable type-strain genomes for metagenomic binning, comparative biology and taxonomic classification.</title>
        <authorList>
            <person name="Goeker M."/>
        </authorList>
    </citation>
    <scope>NUCLEOTIDE SEQUENCE [LARGE SCALE GENOMIC DNA]</scope>
    <source>
        <strain evidence="1 2">DSM 28697</strain>
    </source>
</reference>
<dbReference type="RefSeq" id="WP_133580425.1">
    <property type="nucleotide sequence ID" value="NZ_SNYJ01000007.1"/>
</dbReference>
<dbReference type="InterPro" id="IPR025004">
    <property type="entry name" value="SenN/SenS"/>
</dbReference>
<protein>
    <submittedName>
        <fullName evidence="1">Fur-regulated basic protein B</fullName>
    </submittedName>
</protein>
<name>A0A4R6U576_9BACI</name>
<proteinExistence type="predicted"/>
<dbReference type="EMBL" id="SNYJ01000007">
    <property type="protein sequence ID" value="TDQ39749.1"/>
    <property type="molecule type" value="Genomic_DNA"/>
</dbReference>